<evidence type="ECO:0000313" key="1">
    <source>
        <dbReference type="EMBL" id="CAH1795224.1"/>
    </source>
</evidence>
<accession>A0A8J1U6N5</accession>
<organism evidence="1 2">
    <name type="scientific">Owenia fusiformis</name>
    <name type="common">Polychaete worm</name>
    <dbReference type="NCBI Taxonomy" id="6347"/>
    <lineage>
        <taxon>Eukaryota</taxon>
        <taxon>Metazoa</taxon>
        <taxon>Spiralia</taxon>
        <taxon>Lophotrochozoa</taxon>
        <taxon>Annelida</taxon>
        <taxon>Polychaeta</taxon>
        <taxon>Sedentaria</taxon>
        <taxon>Canalipalpata</taxon>
        <taxon>Sabellida</taxon>
        <taxon>Oweniida</taxon>
        <taxon>Oweniidae</taxon>
        <taxon>Owenia</taxon>
    </lineage>
</organism>
<evidence type="ECO:0000313" key="2">
    <source>
        <dbReference type="Proteomes" id="UP000749559"/>
    </source>
</evidence>
<dbReference type="AlphaFoldDB" id="A0A8J1U6N5"/>
<name>A0A8J1U6N5_OWEFU</name>
<sequence length="102" mass="11315">MPSKIFIAKQDAFQDLVSLLTSSFLNSAICIEINCRGITVIKPCRQSTVWGTSRHLLTIALVSSSPDSQSTMGFPYCIPRVKCDKSCMTMIELLILVEMVKN</sequence>
<keyword evidence="2" id="KW-1185">Reference proteome</keyword>
<reference evidence="1" key="1">
    <citation type="submission" date="2022-03" db="EMBL/GenBank/DDBJ databases">
        <authorList>
            <person name="Martin C."/>
        </authorList>
    </citation>
    <scope>NUCLEOTIDE SEQUENCE</scope>
</reference>
<protein>
    <submittedName>
        <fullName evidence="1">Uncharacterized protein</fullName>
    </submittedName>
</protein>
<gene>
    <name evidence="1" type="ORF">OFUS_LOCUS19794</name>
</gene>
<comment type="caution">
    <text evidence="1">The sequence shown here is derived from an EMBL/GenBank/DDBJ whole genome shotgun (WGS) entry which is preliminary data.</text>
</comment>
<dbReference type="Proteomes" id="UP000749559">
    <property type="component" value="Unassembled WGS sequence"/>
</dbReference>
<proteinExistence type="predicted"/>
<dbReference type="EMBL" id="CAIIXF020000009">
    <property type="protein sequence ID" value="CAH1795224.1"/>
    <property type="molecule type" value="Genomic_DNA"/>
</dbReference>